<dbReference type="GO" id="GO:0004348">
    <property type="term" value="F:glucosylceramidase activity"/>
    <property type="evidence" value="ECO:0007669"/>
    <property type="project" value="UniProtKB-EC"/>
</dbReference>
<keyword evidence="6" id="KW-0326">Glycosidase</keyword>
<dbReference type="Proteomes" id="UP000008237">
    <property type="component" value="Unassembled WGS sequence"/>
</dbReference>
<dbReference type="PANTHER" id="PTHR11069">
    <property type="entry name" value="GLUCOSYLCERAMIDASE"/>
    <property type="match status" value="1"/>
</dbReference>
<keyword evidence="11" id="KW-1185">Reference proteome</keyword>
<keyword evidence="4" id="KW-0732">Signal</keyword>
<feature type="domain" description="Glycosyl hydrolase family 30 beta sandwich" evidence="9">
    <location>
        <begin position="461"/>
        <end position="528"/>
    </location>
</feature>
<evidence type="ECO:0000256" key="1">
    <source>
        <dbReference type="ARBA" id="ARBA00001013"/>
    </source>
</evidence>
<evidence type="ECO:0000259" key="8">
    <source>
        <dbReference type="Pfam" id="PF02055"/>
    </source>
</evidence>
<evidence type="ECO:0000256" key="6">
    <source>
        <dbReference type="RuleBase" id="RU361188"/>
    </source>
</evidence>
<gene>
    <name evidence="10" type="ORF">EAI_05918</name>
</gene>
<dbReference type="OrthoDB" id="2160638at2759"/>
<dbReference type="AlphaFoldDB" id="E2C4A6"/>
<feature type="compositionally biased region" description="Low complexity" evidence="7">
    <location>
        <begin position="23"/>
        <end position="32"/>
    </location>
</feature>
<name>E2C4A6_HARSA</name>
<dbReference type="PANTHER" id="PTHR11069:SF23">
    <property type="entry name" value="LYSOSOMAL ACID GLUCOSYLCERAMIDASE"/>
    <property type="match status" value="1"/>
</dbReference>
<evidence type="ECO:0000256" key="4">
    <source>
        <dbReference type="ARBA" id="ARBA00022729"/>
    </source>
</evidence>
<dbReference type="GO" id="GO:0016020">
    <property type="term" value="C:membrane"/>
    <property type="evidence" value="ECO:0007669"/>
    <property type="project" value="GOC"/>
</dbReference>
<dbReference type="STRING" id="610380.E2C4A6"/>
<dbReference type="InterPro" id="IPR001139">
    <property type="entry name" value="Glyco_hydro_30"/>
</dbReference>
<evidence type="ECO:0000256" key="7">
    <source>
        <dbReference type="SAM" id="MobiDB-lite"/>
    </source>
</evidence>
<dbReference type="EMBL" id="GL452434">
    <property type="protein sequence ID" value="EFN77239.1"/>
    <property type="molecule type" value="Genomic_DNA"/>
</dbReference>
<dbReference type="InterPro" id="IPR033452">
    <property type="entry name" value="GH30_C"/>
</dbReference>
<evidence type="ECO:0000313" key="10">
    <source>
        <dbReference type="EMBL" id="EFN77239.1"/>
    </source>
</evidence>
<evidence type="ECO:0000256" key="5">
    <source>
        <dbReference type="ARBA" id="ARBA00022801"/>
    </source>
</evidence>
<dbReference type="InParanoid" id="E2C4A6"/>
<evidence type="ECO:0000256" key="2">
    <source>
        <dbReference type="ARBA" id="ARBA00005382"/>
    </source>
</evidence>
<dbReference type="Pfam" id="PF02055">
    <property type="entry name" value="Glyco_hydro_30"/>
    <property type="match status" value="1"/>
</dbReference>
<evidence type="ECO:0000313" key="11">
    <source>
        <dbReference type="Proteomes" id="UP000008237"/>
    </source>
</evidence>
<feature type="domain" description="Glycosyl hydrolase family 30 TIM-barrel" evidence="8">
    <location>
        <begin position="115"/>
        <end position="458"/>
    </location>
</feature>
<evidence type="ECO:0000259" key="9">
    <source>
        <dbReference type="Pfam" id="PF17189"/>
    </source>
</evidence>
<dbReference type="Gene3D" id="3.20.20.80">
    <property type="entry name" value="Glycosidases"/>
    <property type="match status" value="1"/>
</dbReference>
<protein>
    <recommendedName>
        <fullName evidence="3 6">Glucosylceramidase</fullName>
        <ecNumber evidence="3 6">3.2.1.45</ecNumber>
    </recommendedName>
</protein>
<evidence type="ECO:0000256" key="3">
    <source>
        <dbReference type="ARBA" id="ARBA00012658"/>
    </source>
</evidence>
<dbReference type="GO" id="GO:0006680">
    <property type="term" value="P:glucosylceramide catabolic process"/>
    <property type="evidence" value="ECO:0007669"/>
    <property type="project" value="TreeGrafter"/>
</dbReference>
<comment type="catalytic activity">
    <reaction evidence="1">
        <text>a beta-D-glucosyl-(1&lt;-&gt;1')-N-acylsphing-4-enine + H2O = an N-acylsphing-4-enine + D-glucose</text>
        <dbReference type="Rhea" id="RHEA:13269"/>
        <dbReference type="ChEBI" id="CHEBI:4167"/>
        <dbReference type="ChEBI" id="CHEBI:15377"/>
        <dbReference type="ChEBI" id="CHEBI:22801"/>
        <dbReference type="ChEBI" id="CHEBI:52639"/>
        <dbReference type="EC" id="3.2.1.45"/>
    </reaction>
    <physiologicalReaction direction="left-to-right" evidence="1">
        <dbReference type="Rhea" id="RHEA:13270"/>
    </physiologicalReaction>
</comment>
<organism evidence="11">
    <name type="scientific">Harpegnathos saltator</name>
    <name type="common">Jerdon's jumping ant</name>
    <dbReference type="NCBI Taxonomy" id="610380"/>
    <lineage>
        <taxon>Eukaryota</taxon>
        <taxon>Metazoa</taxon>
        <taxon>Ecdysozoa</taxon>
        <taxon>Arthropoda</taxon>
        <taxon>Hexapoda</taxon>
        <taxon>Insecta</taxon>
        <taxon>Pterygota</taxon>
        <taxon>Neoptera</taxon>
        <taxon>Endopterygota</taxon>
        <taxon>Hymenoptera</taxon>
        <taxon>Apocrita</taxon>
        <taxon>Aculeata</taxon>
        <taxon>Formicoidea</taxon>
        <taxon>Formicidae</taxon>
        <taxon>Ponerinae</taxon>
        <taxon>Ponerini</taxon>
        <taxon>Harpegnathos</taxon>
    </lineage>
</organism>
<keyword evidence="5 6" id="KW-0378">Hydrolase</keyword>
<sequence>MLDIPKTLREDFRRVERVDDGSESSGPPTSSPRLVAGDDDCVSRVIEPGAIVCVCNSTYCDSVQDVEVKENQYVTYTSTKKGKRLQRSIGNFSSQPISNEIILTVDITQRYQKIFGFGGAMTDAAALNIRTLSNETQQKLLESYYSDKGSEYVFCRIPIAGTDFSTRPYTYDDVPDDFTLSHFHLAKEDDYKMDYLNKMKSVMSKPGNLKIFTTAWSAPPWMKNTDDIKWGALKFEYYQRYADYICKFLDAYNETGIKMWGITTGNEPFNGIWPFFPFNSMFWSSKTGAIFSANYLAPTLAKAGYNLVYMTLDDQRYGTPWYPKKVFENEKAKKLFSGTAVHWYADTFISPLRLDELHDMYPDKFILMTEACTGSTLFEEHKVILGCWLRGEQYLSDIIESLSHWITGWVDWNLALNKSGGPNWANNFVDAPIIVMPENDEFYKQPMYYALYHVSKFVSPNSTRIGCTGLGTDMSDLVQAIAFSTPENNIVLVLLNKDEKSYDIAIQDKAIPGKHINLQLPAKSFTTLKYKAKT</sequence>
<dbReference type="InterPro" id="IPR033453">
    <property type="entry name" value="Glyco_hydro_30_TIM-barrel"/>
</dbReference>
<feature type="region of interest" description="Disordered" evidence="7">
    <location>
        <begin position="13"/>
        <end position="34"/>
    </location>
</feature>
<dbReference type="OMA" id="CADANYL"/>
<dbReference type="Pfam" id="PF17189">
    <property type="entry name" value="Glyco_hydro_30C"/>
    <property type="match status" value="1"/>
</dbReference>
<proteinExistence type="inferred from homology"/>
<dbReference type="EC" id="3.2.1.45" evidence="3 6"/>
<dbReference type="InterPro" id="IPR017853">
    <property type="entry name" value="GH"/>
</dbReference>
<dbReference type="PRINTS" id="PR00843">
    <property type="entry name" value="GLHYDRLASE30"/>
</dbReference>
<reference evidence="10 11" key="1">
    <citation type="journal article" date="2010" name="Science">
        <title>Genomic comparison of the ants Camponotus floridanus and Harpegnathos saltator.</title>
        <authorList>
            <person name="Bonasio R."/>
            <person name="Zhang G."/>
            <person name="Ye C."/>
            <person name="Mutti N.S."/>
            <person name="Fang X."/>
            <person name="Qin N."/>
            <person name="Donahue G."/>
            <person name="Yang P."/>
            <person name="Li Q."/>
            <person name="Li C."/>
            <person name="Zhang P."/>
            <person name="Huang Z."/>
            <person name="Berger S.L."/>
            <person name="Reinberg D."/>
            <person name="Wang J."/>
            <person name="Liebig J."/>
        </authorList>
    </citation>
    <scope>NUCLEOTIDE SEQUENCE [LARGE SCALE GENOMIC DNA]</scope>
    <source>
        <strain evidence="10 11">R22 G/1</strain>
    </source>
</reference>
<accession>E2C4A6</accession>
<dbReference type="FunCoup" id="E2C4A6">
    <property type="interactions" value="144"/>
</dbReference>
<dbReference type="SUPFAM" id="SSF51011">
    <property type="entry name" value="Glycosyl hydrolase domain"/>
    <property type="match status" value="1"/>
</dbReference>
<comment type="similarity">
    <text evidence="2 6">Belongs to the glycosyl hydrolase 30 family.</text>
</comment>
<keyword evidence="6" id="KW-0746">Sphingolipid metabolism</keyword>
<dbReference type="SUPFAM" id="SSF51445">
    <property type="entry name" value="(Trans)glycosidases"/>
    <property type="match status" value="1"/>
</dbReference>
<keyword evidence="6" id="KW-0443">Lipid metabolism</keyword>